<gene>
    <name evidence="1" type="ORF">SAMN05444584_1967</name>
</gene>
<evidence type="ECO:0000313" key="2">
    <source>
        <dbReference type="Proteomes" id="UP000243463"/>
    </source>
</evidence>
<name>A0A217EHN8_9GAMM</name>
<dbReference type="RefSeq" id="WP_088824162.1">
    <property type="nucleotide sequence ID" value="NZ_FZLN01000004.1"/>
</dbReference>
<sequence length="226" mass="24426">MKHLLISMLVSSAALLTGCVMSPSQPQVDVSAYKAHMPHSILILPPINNSPDVKATYSYWSTATVPVAEAGYYVFPLSVVDTMFKENGVTNGADAQSISPQKLREIFGADAALYLQVNEYGTKYQVLQSVSTVAVKAQLIDLHTGETLWTGSKRLEQSSNEGSNNGLLGAMVSALVTQIASSLKDYAYPLAQNTSLQLFTPNNQRVGQGLLYGPRAPKYQHDGQTQ</sequence>
<dbReference type="AlphaFoldDB" id="A0A217EHN8"/>
<dbReference type="OrthoDB" id="1014694at2"/>
<accession>A0A217EHN8</accession>
<dbReference type="InterPro" id="IPR008517">
    <property type="entry name" value="GNA1162-like"/>
</dbReference>
<protein>
    <recommendedName>
        <fullName evidence="3">Lipoprotein</fullName>
    </recommendedName>
</protein>
<dbReference type="Gene3D" id="3.40.50.10610">
    <property type="entry name" value="ABC-type transport auxiliary lipoprotein component"/>
    <property type="match status" value="1"/>
</dbReference>
<evidence type="ECO:0000313" key="1">
    <source>
        <dbReference type="EMBL" id="SNQ29988.1"/>
    </source>
</evidence>
<dbReference type="Proteomes" id="UP000243463">
    <property type="component" value="Unassembled WGS sequence"/>
</dbReference>
<dbReference type="PROSITE" id="PS51257">
    <property type="entry name" value="PROKAR_LIPOPROTEIN"/>
    <property type="match status" value="1"/>
</dbReference>
<organism evidence="1 2">
    <name type="scientific">Acinetobacter apis</name>
    <dbReference type="NCBI Taxonomy" id="1229165"/>
    <lineage>
        <taxon>Bacteria</taxon>
        <taxon>Pseudomonadati</taxon>
        <taxon>Pseudomonadota</taxon>
        <taxon>Gammaproteobacteria</taxon>
        <taxon>Moraxellales</taxon>
        <taxon>Moraxellaceae</taxon>
        <taxon>Acinetobacter</taxon>
    </lineage>
</organism>
<reference evidence="2" key="1">
    <citation type="submission" date="2017-06" db="EMBL/GenBank/DDBJ databases">
        <authorList>
            <person name="Varghese N."/>
            <person name="Submissions S."/>
        </authorList>
    </citation>
    <scope>NUCLEOTIDE SEQUENCE [LARGE SCALE GENOMIC DNA]</scope>
    <source>
        <strain evidence="2">ANC 5114</strain>
    </source>
</reference>
<proteinExistence type="predicted"/>
<evidence type="ECO:0008006" key="3">
    <source>
        <dbReference type="Google" id="ProtNLM"/>
    </source>
</evidence>
<dbReference type="EMBL" id="FZLN01000004">
    <property type="protein sequence ID" value="SNQ29988.1"/>
    <property type="molecule type" value="Genomic_DNA"/>
</dbReference>
<keyword evidence="2" id="KW-1185">Reference proteome</keyword>
<dbReference type="Pfam" id="PF05643">
    <property type="entry name" value="GNA1162-like"/>
    <property type="match status" value="1"/>
</dbReference>